<protein>
    <submittedName>
        <fullName evidence="10">Putative ABC multidrug transporter (Eurofung)</fullName>
    </submittedName>
</protein>
<evidence type="ECO:0000256" key="7">
    <source>
        <dbReference type="ARBA" id="ARBA00023136"/>
    </source>
</evidence>
<accession>A0A0U5GXS6</accession>
<dbReference type="InterPro" id="IPR050173">
    <property type="entry name" value="ABC_transporter_C-like"/>
</dbReference>
<dbReference type="Proteomes" id="UP000054771">
    <property type="component" value="Unassembled WGS sequence"/>
</dbReference>
<dbReference type="STRING" id="454130.A0A0U5GXS6"/>
<proteinExistence type="predicted"/>
<evidence type="ECO:0000313" key="10">
    <source>
        <dbReference type="EMBL" id="CEN62227.1"/>
    </source>
</evidence>
<reference evidence="11" key="1">
    <citation type="journal article" date="2016" name="Genome Announc.">
        <title>Draft genome sequences of fungus Aspergillus calidoustus.</title>
        <authorList>
            <person name="Horn F."/>
            <person name="Linde J."/>
            <person name="Mattern D.J."/>
            <person name="Walther G."/>
            <person name="Guthke R."/>
            <person name="Scherlach K."/>
            <person name="Martin K."/>
            <person name="Brakhage A.A."/>
            <person name="Petzke L."/>
            <person name="Valiante V."/>
        </authorList>
    </citation>
    <scope>NUCLEOTIDE SEQUENCE [LARGE SCALE GENOMIC DNA]</scope>
    <source>
        <strain evidence="11">SF006504</strain>
    </source>
</reference>
<evidence type="ECO:0000256" key="3">
    <source>
        <dbReference type="ARBA" id="ARBA00022692"/>
    </source>
</evidence>
<keyword evidence="4" id="KW-0547">Nucleotide-binding</keyword>
<dbReference type="PANTHER" id="PTHR24223">
    <property type="entry name" value="ATP-BINDING CASSETTE SUB-FAMILY C"/>
    <property type="match status" value="1"/>
</dbReference>
<dbReference type="CDD" id="cd18580">
    <property type="entry name" value="ABC_6TM_ABCC_D2"/>
    <property type="match status" value="1"/>
</dbReference>
<feature type="transmembrane region" description="Helical" evidence="8">
    <location>
        <begin position="123"/>
        <end position="144"/>
    </location>
</feature>
<dbReference type="GO" id="GO:0016020">
    <property type="term" value="C:membrane"/>
    <property type="evidence" value="ECO:0007669"/>
    <property type="project" value="UniProtKB-SubCell"/>
</dbReference>
<keyword evidence="7 8" id="KW-0472">Membrane</keyword>
<feature type="transmembrane region" description="Helical" evidence="8">
    <location>
        <begin position="94"/>
        <end position="117"/>
    </location>
</feature>
<evidence type="ECO:0000259" key="9">
    <source>
        <dbReference type="PROSITE" id="PS50929"/>
    </source>
</evidence>
<dbReference type="EMBL" id="CDMC01000007">
    <property type="protein sequence ID" value="CEN62227.1"/>
    <property type="molecule type" value="Genomic_DNA"/>
</dbReference>
<name>A0A0U5GXS6_ASPCI</name>
<comment type="subcellular location">
    <subcellularLocation>
        <location evidence="1">Membrane</location>
        <topology evidence="1">Multi-pass membrane protein</topology>
    </subcellularLocation>
</comment>
<dbReference type="SUPFAM" id="SSF90123">
    <property type="entry name" value="ABC transporter transmembrane region"/>
    <property type="match status" value="1"/>
</dbReference>
<dbReference type="Gene3D" id="1.20.1560.10">
    <property type="entry name" value="ABC transporter type 1, transmembrane domain"/>
    <property type="match status" value="1"/>
</dbReference>
<feature type="domain" description="ABC transmembrane type-1" evidence="9">
    <location>
        <begin position="1"/>
        <end position="152"/>
    </location>
</feature>
<dbReference type="InterPro" id="IPR011527">
    <property type="entry name" value="ABC1_TM_dom"/>
</dbReference>
<dbReference type="OrthoDB" id="6500128at2759"/>
<dbReference type="PROSITE" id="PS50929">
    <property type="entry name" value="ABC_TM1F"/>
    <property type="match status" value="1"/>
</dbReference>
<evidence type="ECO:0000256" key="2">
    <source>
        <dbReference type="ARBA" id="ARBA00022448"/>
    </source>
</evidence>
<sequence>MAFMGVASKYAAISFPFVLLTVYLIQKVYLRTSRQLRFLDLEAKAPLYSHFTDTLSGLVTLRAFGWQHSLQETHYQLLDRSQRPFYFLYAVQRWLTLTLDLVVAGIAVLLITLAVTLRGDISAGYVGVALLNVIMFSQSIKLLVTFWTNLETHIGSIQRVKTFTETVQSEDLPTERDPIPPKWPAEGNIEFKSLFAEYR</sequence>
<evidence type="ECO:0000256" key="4">
    <source>
        <dbReference type="ARBA" id="ARBA00022741"/>
    </source>
</evidence>
<organism evidence="10 11">
    <name type="scientific">Aspergillus calidoustus</name>
    <dbReference type="NCBI Taxonomy" id="454130"/>
    <lineage>
        <taxon>Eukaryota</taxon>
        <taxon>Fungi</taxon>
        <taxon>Dikarya</taxon>
        <taxon>Ascomycota</taxon>
        <taxon>Pezizomycotina</taxon>
        <taxon>Eurotiomycetes</taxon>
        <taxon>Eurotiomycetidae</taxon>
        <taxon>Eurotiales</taxon>
        <taxon>Aspergillaceae</taxon>
        <taxon>Aspergillus</taxon>
        <taxon>Aspergillus subgen. Nidulantes</taxon>
    </lineage>
</organism>
<dbReference type="GO" id="GO:0005524">
    <property type="term" value="F:ATP binding"/>
    <property type="evidence" value="ECO:0007669"/>
    <property type="project" value="UniProtKB-KW"/>
</dbReference>
<keyword evidence="5" id="KW-0067">ATP-binding</keyword>
<dbReference type="InterPro" id="IPR044726">
    <property type="entry name" value="ABCC_6TM_D2"/>
</dbReference>
<dbReference type="PANTHER" id="PTHR24223:SF269">
    <property type="entry name" value="ABC MULTIDRUG TRANSPORTER (EUROFUNG)-RELATED"/>
    <property type="match status" value="1"/>
</dbReference>
<evidence type="ECO:0000256" key="1">
    <source>
        <dbReference type="ARBA" id="ARBA00004141"/>
    </source>
</evidence>
<feature type="transmembrane region" description="Helical" evidence="8">
    <location>
        <begin position="6"/>
        <end position="25"/>
    </location>
</feature>
<keyword evidence="2" id="KW-0813">Transport</keyword>
<keyword evidence="3 8" id="KW-0812">Transmembrane</keyword>
<gene>
    <name evidence="10" type="ORF">ASPCAL08865</name>
</gene>
<evidence type="ECO:0000256" key="8">
    <source>
        <dbReference type="SAM" id="Phobius"/>
    </source>
</evidence>
<evidence type="ECO:0000256" key="6">
    <source>
        <dbReference type="ARBA" id="ARBA00022989"/>
    </source>
</evidence>
<keyword evidence="6 8" id="KW-1133">Transmembrane helix</keyword>
<dbReference type="InterPro" id="IPR036640">
    <property type="entry name" value="ABC1_TM_sf"/>
</dbReference>
<dbReference type="OMA" id="YCIATIS"/>
<dbReference type="GO" id="GO:0140359">
    <property type="term" value="F:ABC-type transporter activity"/>
    <property type="evidence" value="ECO:0007669"/>
    <property type="project" value="InterPro"/>
</dbReference>
<evidence type="ECO:0000313" key="11">
    <source>
        <dbReference type="Proteomes" id="UP000054771"/>
    </source>
</evidence>
<dbReference type="Pfam" id="PF00664">
    <property type="entry name" value="ABC_membrane"/>
    <property type="match status" value="1"/>
</dbReference>
<evidence type="ECO:0000256" key="5">
    <source>
        <dbReference type="ARBA" id="ARBA00022840"/>
    </source>
</evidence>
<dbReference type="AlphaFoldDB" id="A0A0U5GXS6"/>
<keyword evidence="11" id="KW-1185">Reference proteome</keyword>